<dbReference type="RefSeq" id="WP_161709297.1">
    <property type="nucleotide sequence ID" value="NZ_JAABLQ010000002.1"/>
</dbReference>
<feature type="transmembrane region" description="Helical" evidence="5">
    <location>
        <begin position="122"/>
        <end position="147"/>
    </location>
</feature>
<name>A0A7X5F4Q4_9HYPH</name>
<organism evidence="6 7">
    <name type="scientific">Pannonibacter tanglangensis</name>
    <dbReference type="NCBI Taxonomy" id="2750084"/>
    <lineage>
        <taxon>Bacteria</taxon>
        <taxon>Pseudomonadati</taxon>
        <taxon>Pseudomonadota</taxon>
        <taxon>Alphaproteobacteria</taxon>
        <taxon>Hyphomicrobiales</taxon>
        <taxon>Stappiaceae</taxon>
        <taxon>Pannonibacter</taxon>
    </lineage>
</organism>
<sequence>MTRVIEFFVRLYVAVFSLLEQVTRGWFLGAFARFAFAGILLMYFWNSALTKIGSGPLGFLHPSTGAFAQILPQMMEAVSYDQAQIPFFPYHVLVIAGTWAEFVLPAMVVLGLFTRFASLGMIVFIAVMSYVDITGLGADATAIGALFDGNPSAMISDQRLLWCFLLTVLVLNGPGKISLDWVLARLYARRARYY</sequence>
<dbReference type="AlphaFoldDB" id="A0A7X5F4Q4"/>
<evidence type="ECO:0000313" key="7">
    <source>
        <dbReference type="Proteomes" id="UP000586722"/>
    </source>
</evidence>
<keyword evidence="4 5" id="KW-0472">Membrane</keyword>
<feature type="transmembrane region" description="Helical" evidence="5">
    <location>
        <begin position="26"/>
        <end position="45"/>
    </location>
</feature>
<comment type="subcellular location">
    <subcellularLocation>
        <location evidence="1">Membrane</location>
        <topology evidence="1">Multi-pass membrane protein</topology>
    </subcellularLocation>
</comment>
<dbReference type="InterPro" id="IPR032808">
    <property type="entry name" value="DoxX"/>
</dbReference>
<keyword evidence="2 5" id="KW-0812">Transmembrane</keyword>
<dbReference type="GO" id="GO:0016020">
    <property type="term" value="C:membrane"/>
    <property type="evidence" value="ECO:0007669"/>
    <property type="project" value="UniProtKB-SubCell"/>
</dbReference>
<reference evidence="7" key="1">
    <citation type="submission" date="2020-01" db="EMBL/GenBank/DDBJ databases">
        <authorList>
            <person name="Fang Y."/>
            <person name="Sun R."/>
            <person name="Nie L."/>
            <person name="He J."/>
            <person name="Hao L."/>
            <person name="Wang L."/>
            <person name="Su S."/>
            <person name="Lv E."/>
            <person name="Zhang Z."/>
            <person name="Xie R."/>
            <person name="Liu H."/>
        </authorList>
    </citation>
    <scope>NUCLEOTIDE SEQUENCE [LARGE SCALE GENOMIC DNA]</scope>
    <source>
        <strain evidence="7">XCT-53</strain>
    </source>
</reference>
<feature type="transmembrane region" description="Helical" evidence="5">
    <location>
        <begin position="159"/>
        <end position="183"/>
    </location>
</feature>
<comment type="caution">
    <text evidence="6">The sequence shown here is derived from an EMBL/GenBank/DDBJ whole genome shotgun (WGS) entry which is preliminary data.</text>
</comment>
<protein>
    <submittedName>
        <fullName evidence="6">DoxX family membrane protein</fullName>
    </submittedName>
</protein>
<dbReference type="Proteomes" id="UP000586722">
    <property type="component" value="Unassembled WGS sequence"/>
</dbReference>
<evidence type="ECO:0000256" key="3">
    <source>
        <dbReference type="ARBA" id="ARBA00022989"/>
    </source>
</evidence>
<accession>A0A7X5F4Q4</accession>
<evidence type="ECO:0000313" key="6">
    <source>
        <dbReference type="EMBL" id="NBN79716.1"/>
    </source>
</evidence>
<evidence type="ECO:0000256" key="4">
    <source>
        <dbReference type="ARBA" id="ARBA00023136"/>
    </source>
</evidence>
<feature type="transmembrane region" description="Helical" evidence="5">
    <location>
        <begin position="87"/>
        <end position="110"/>
    </location>
</feature>
<keyword evidence="3 5" id="KW-1133">Transmembrane helix</keyword>
<dbReference type="EMBL" id="JAABLQ010000002">
    <property type="protein sequence ID" value="NBN79716.1"/>
    <property type="molecule type" value="Genomic_DNA"/>
</dbReference>
<keyword evidence="7" id="KW-1185">Reference proteome</keyword>
<evidence type="ECO:0000256" key="2">
    <source>
        <dbReference type="ARBA" id="ARBA00022692"/>
    </source>
</evidence>
<evidence type="ECO:0000256" key="5">
    <source>
        <dbReference type="SAM" id="Phobius"/>
    </source>
</evidence>
<proteinExistence type="predicted"/>
<dbReference type="Pfam" id="PF07681">
    <property type="entry name" value="DoxX"/>
    <property type="match status" value="1"/>
</dbReference>
<evidence type="ECO:0000256" key="1">
    <source>
        <dbReference type="ARBA" id="ARBA00004141"/>
    </source>
</evidence>
<gene>
    <name evidence="6" type="ORF">GWI72_15670</name>
</gene>